<dbReference type="Proteomes" id="UP000003860">
    <property type="component" value="Unassembled WGS sequence"/>
</dbReference>
<sequence>MSENIRENLLGIVSAFCFESGRIKECILCKKNVIKTEYGDLIPKYGEDEVRKKYCHSISFYESGKVKSISLESSTLIKTTLGTFPAELVTFYESGSLKRIFPLNGKLSGYWGQEDEEKLCDEFRFHFPFGSFKTKIIGLCFYESGNLKSLTLWPGENIILKAAHDLIPVRIGFSLYENGKLKSVEPAYEITVPTLIGELTAYDANALGIHADCNSLVFTESGNIQALSTSSSKVAIFEKGGSFETMKAIVKPDPFEEGVVSLVPLEISFEGHYVKFNSDKKRIYDINTTRFTIVNDSAAATGSGLSCTDCSSCSLCKKSNYI</sequence>
<name>F1TH56_9FIRM</name>
<evidence type="ECO:0000313" key="1">
    <source>
        <dbReference type="EMBL" id="EGD46296.1"/>
    </source>
</evidence>
<dbReference type="EMBL" id="ACXX02000015">
    <property type="protein sequence ID" value="EGD46296.1"/>
    <property type="molecule type" value="Genomic_DNA"/>
</dbReference>
<dbReference type="AlphaFoldDB" id="F1TH56"/>
<dbReference type="STRING" id="588581.Cpap_0909"/>
<comment type="caution">
    <text evidence="1">The sequence shown here is derived from an EMBL/GenBank/DDBJ whole genome shotgun (WGS) entry which is preliminary data.</text>
</comment>
<protein>
    <submittedName>
        <fullName evidence="1">Uncharacterized protein</fullName>
    </submittedName>
</protein>
<dbReference type="eggNOG" id="COG2849">
    <property type="taxonomic scope" value="Bacteria"/>
</dbReference>
<gene>
    <name evidence="1" type="ORF">Cpap_0909</name>
</gene>
<reference evidence="1" key="2">
    <citation type="submission" date="2011-01" db="EMBL/GenBank/DDBJ databases">
        <title>The Non-contiguous Finished genome of Clostridium papyrosolvens.</title>
        <authorList>
            <person name="Lucas S."/>
            <person name="Copeland A."/>
            <person name="Lapidus A."/>
            <person name="Cheng J.-F."/>
            <person name="Goodwin L."/>
            <person name="Pitluck S."/>
            <person name="Misra M."/>
            <person name="Chertkov O."/>
            <person name="Detter J.C."/>
            <person name="Han C."/>
            <person name="Tapia R."/>
            <person name="Land M."/>
            <person name="Hauser L."/>
            <person name="Kyrpides N."/>
            <person name="Ivanova N."/>
            <person name="Pagani I."/>
            <person name="Mouttaki H."/>
            <person name="He Z."/>
            <person name="Zhou J."/>
            <person name="Hemme C.L."/>
            <person name="Woyke T."/>
        </authorList>
    </citation>
    <scope>NUCLEOTIDE SEQUENCE [LARGE SCALE GENOMIC DNA]</scope>
    <source>
        <strain evidence="1">DSM 2782</strain>
    </source>
</reference>
<organism evidence="1 2">
    <name type="scientific">Ruminiclostridium papyrosolvens DSM 2782</name>
    <dbReference type="NCBI Taxonomy" id="588581"/>
    <lineage>
        <taxon>Bacteria</taxon>
        <taxon>Bacillati</taxon>
        <taxon>Bacillota</taxon>
        <taxon>Clostridia</taxon>
        <taxon>Eubacteriales</taxon>
        <taxon>Oscillospiraceae</taxon>
        <taxon>Ruminiclostridium</taxon>
    </lineage>
</organism>
<dbReference type="OrthoDB" id="594021at2"/>
<reference evidence="1" key="1">
    <citation type="submission" date="2009-07" db="EMBL/GenBank/DDBJ databases">
        <authorList>
            <consortium name="US DOE Joint Genome Institute (JGI-PGF)"/>
            <person name="Lucas S."/>
            <person name="Copeland A."/>
            <person name="Lapidus A."/>
            <person name="Glavina del Rio T."/>
            <person name="Tice H."/>
            <person name="Bruce D."/>
            <person name="Goodwin L."/>
            <person name="Pitluck S."/>
            <person name="Larimer F."/>
            <person name="Land M.L."/>
            <person name="Mouttaki H."/>
            <person name="He Z."/>
            <person name="Zhou J."/>
            <person name="Hemme C.L."/>
        </authorList>
    </citation>
    <scope>NUCLEOTIDE SEQUENCE [LARGE SCALE GENOMIC DNA]</scope>
    <source>
        <strain evidence="1">DSM 2782</strain>
    </source>
</reference>
<dbReference type="RefSeq" id="WP_004621672.1">
    <property type="nucleotide sequence ID" value="NZ_ACXX02000015.1"/>
</dbReference>
<keyword evidence="2" id="KW-1185">Reference proteome</keyword>
<accession>F1TH56</accession>
<proteinExistence type="predicted"/>
<evidence type="ECO:0000313" key="2">
    <source>
        <dbReference type="Proteomes" id="UP000003860"/>
    </source>
</evidence>